<sequence>MIHVEYPEPQFNIREEEQKHFIFDAIRKVWLQLTEEEWVRQNFVNYLIKVLGYPSTLIALEKEVSLNNLRKRFDILIYNKAFVPWLMVECKAPEVPLSAAVLEQVLRYNISVPVEYLVITNGTTTRGWQKQEGKLIELDHLPAWQ</sequence>
<keyword evidence="3" id="KW-1185">Reference proteome</keyword>
<dbReference type="Proteomes" id="UP001155483">
    <property type="component" value="Unassembled WGS sequence"/>
</dbReference>
<organism evidence="2 3">
    <name type="scientific">Paraflavisolibacter caeni</name>
    <dbReference type="NCBI Taxonomy" id="2982496"/>
    <lineage>
        <taxon>Bacteria</taxon>
        <taxon>Pseudomonadati</taxon>
        <taxon>Bacteroidota</taxon>
        <taxon>Chitinophagia</taxon>
        <taxon>Chitinophagales</taxon>
        <taxon>Chitinophagaceae</taxon>
        <taxon>Paraflavisolibacter</taxon>
    </lineage>
</organism>
<dbReference type="RefSeq" id="WP_279295514.1">
    <property type="nucleotide sequence ID" value="NZ_JAOTIF010000001.1"/>
</dbReference>
<dbReference type="InterPro" id="IPR029464">
    <property type="entry name" value="HSDR_N"/>
</dbReference>
<evidence type="ECO:0000313" key="2">
    <source>
        <dbReference type="EMBL" id="MCU7548070.1"/>
    </source>
</evidence>
<reference evidence="2" key="1">
    <citation type="submission" date="2022-09" db="EMBL/GenBank/DDBJ databases">
        <authorList>
            <person name="Yuan C."/>
            <person name="Ke Z."/>
        </authorList>
    </citation>
    <scope>NUCLEOTIDE SEQUENCE</scope>
    <source>
        <strain evidence="2">LB-8</strain>
    </source>
</reference>
<accession>A0A9X2XSS2</accession>
<name>A0A9X2XSS2_9BACT</name>
<dbReference type="AlphaFoldDB" id="A0A9X2XSS2"/>
<dbReference type="EMBL" id="JAOTIF010000001">
    <property type="protein sequence ID" value="MCU7548070.1"/>
    <property type="molecule type" value="Genomic_DNA"/>
</dbReference>
<reference evidence="2" key="2">
    <citation type="submission" date="2023-04" db="EMBL/GenBank/DDBJ databases">
        <title>Paracnuella aquatica gen. nov., sp. nov., a member of the family Chitinophagaceae isolated from a hot spring.</title>
        <authorList>
            <person name="Wang C."/>
        </authorList>
    </citation>
    <scope>NUCLEOTIDE SEQUENCE</scope>
    <source>
        <strain evidence="2">LB-8</strain>
    </source>
</reference>
<comment type="caution">
    <text evidence="2">The sequence shown here is derived from an EMBL/GenBank/DDBJ whole genome shotgun (WGS) entry which is preliminary data.</text>
</comment>
<proteinExistence type="predicted"/>
<dbReference type="Pfam" id="PF13588">
    <property type="entry name" value="HSDR_N_2"/>
    <property type="match status" value="1"/>
</dbReference>
<gene>
    <name evidence="2" type="ORF">OCK74_03040</name>
</gene>
<protein>
    <submittedName>
        <fullName evidence="2">Type I restriction enzyme HsdR N-terminal domain-containing protein</fullName>
    </submittedName>
</protein>
<feature type="domain" description="Type I restriction enzyme R protein N-terminal" evidence="1">
    <location>
        <begin position="36"/>
        <end position="142"/>
    </location>
</feature>
<evidence type="ECO:0000259" key="1">
    <source>
        <dbReference type="Pfam" id="PF13588"/>
    </source>
</evidence>
<evidence type="ECO:0000313" key="3">
    <source>
        <dbReference type="Proteomes" id="UP001155483"/>
    </source>
</evidence>